<gene>
    <name evidence="1" type="ORF">M0R45_020076</name>
</gene>
<evidence type="ECO:0000313" key="2">
    <source>
        <dbReference type="Proteomes" id="UP001457282"/>
    </source>
</evidence>
<comment type="caution">
    <text evidence="1">The sequence shown here is derived from an EMBL/GenBank/DDBJ whole genome shotgun (WGS) entry which is preliminary data.</text>
</comment>
<organism evidence="1 2">
    <name type="scientific">Rubus argutus</name>
    <name type="common">Southern blackberry</name>
    <dbReference type="NCBI Taxonomy" id="59490"/>
    <lineage>
        <taxon>Eukaryota</taxon>
        <taxon>Viridiplantae</taxon>
        <taxon>Streptophyta</taxon>
        <taxon>Embryophyta</taxon>
        <taxon>Tracheophyta</taxon>
        <taxon>Spermatophyta</taxon>
        <taxon>Magnoliopsida</taxon>
        <taxon>eudicotyledons</taxon>
        <taxon>Gunneridae</taxon>
        <taxon>Pentapetalae</taxon>
        <taxon>rosids</taxon>
        <taxon>fabids</taxon>
        <taxon>Rosales</taxon>
        <taxon>Rosaceae</taxon>
        <taxon>Rosoideae</taxon>
        <taxon>Rosoideae incertae sedis</taxon>
        <taxon>Rubus</taxon>
    </lineage>
</organism>
<dbReference type="EMBL" id="JBEDUW010000004">
    <property type="protein sequence ID" value="KAK9932854.1"/>
    <property type="molecule type" value="Genomic_DNA"/>
</dbReference>
<proteinExistence type="predicted"/>
<accession>A0AAW1X8N9</accession>
<keyword evidence="2" id="KW-1185">Reference proteome</keyword>
<name>A0AAW1X8N9_RUBAR</name>
<evidence type="ECO:0000313" key="1">
    <source>
        <dbReference type="EMBL" id="KAK9932854.1"/>
    </source>
</evidence>
<protein>
    <submittedName>
        <fullName evidence="1">Uncharacterized protein</fullName>
    </submittedName>
</protein>
<dbReference type="Proteomes" id="UP001457282">
    <property type="component" value="Unassembled WGS sequence"/>
</dbReference>
<dbReference type="AlphaFoldDB" id="A0AAW1X8N9"/>
<reference evidence="1 2" key="1">
    <citation type="journal article" date="2023" name="G3 (Bethesda)">
        <title>A chromosome-length genome assembly and annotation of blackberry (Rubus argutus, cv. 'Hillquist').</title>
        <authorList>
            <person name="Bruna T."/>
            <person name="Aryal R."/>
            <person name="Dudchenko O."/>
            <person name="Sargent D.J."/>
            <person name="Mead D."/>
            <person name="Buti M."/>
            <person name="Cavallini A."/>
            <person name="Hytonen T."/>
            <person name="Andres J."/>
            <person name="Pham M."/>
            <person name="Weisz D."/>
            <person name="Mascagni F."/>
            <person name="Usai G."/>
            <person name="Natali L."/>
            <person name="Bassil N."/>
            <person name="Fernandez G.E."/>
            <person name="Lomsadze A."/>
            <person name="Armour M."/>
            <person name="Olukolu B."/>
            <person name="Poorten T."/>
            <person name="Britton C."/>
            <person name="Davik J."/>
            <person name="Ashrafi H."/>
            <person name="Aiden E.L."/>
            <person name="Borodovsky M."/>
            <person name="Worthington M."/>
        </authorList>
    </citation>
    <scope>NUCLEOTIDE SEQUENCE [LARGE SCALE GENOMIC DNA]</scope>
    <source>
        <strain evidence="1">PI 553951</strain>
    </source>
</reference>
<sequence length="112" mass="12162">MAASSFCGEYCKVTANYKRLASKIEQHKLVDPSKLDLQSCLKGFPHSKHCITLELLLYAQTSISGLPHASLLFLSLASTVPLLLHHEDSSPVFTARSLLFGHPIQAPALSSS</sequence>